<organism evidence="3 4">
    <name type="scientific">Bursaphelenchus xylophilus</name>
    <name type="common">Pinewood nematode worm</name>
    <name type="synonym">Aphelenchoides xylophilus</name>
    <dbReference type="NCBI Taxonomy" id="6326"/>
    <lineage>
        <taxon>Eukaryota</taxon>
        <taxon>Metazoa</taxon>
        <taxon>Ecdysozoa</taxon>
        <taxon>Nematoda</taxon>
        <taxon>Chromadorea</taxon>
        <taxon>Rhabditida</taxon>
        <taxon>Tylenchina</taxon>
        <taxon>Tylenchomorpha</taxon>
        <taxon>Aphelenchoidea</taxon>
        <taxon>Aphelenchoididae</taxon>
        <taxon>Bursaphelenchus</taxon>
    </lineage>
</organism>
<keyword evidence="2" id="KW-0812">Transmembrane</keyword>
<sequence>MTSQCLLVGYMFLRFVLVVGFTLCYIDLDLSILHLIMGSNATNDVYNFGDQKTKFFLDNSDQLEYQPRNELAPCNSNPQDHIGEERVFYDDQTTATPDANAGEKAENEFAYLNKPLESLIWEVLAPYLSELKPGKGGSSNSRIYDRIAEDFDHKFPGRCRDVRKCITREFYYMRLRAHEAAATGRLSEMYQQIVDWYNQRPFQTSAMGSKARSSATKSSKRYNPVMVGYKLRKFKRRKRVPSKETSTDTSSEVPTQPFSSLAVNFDTLRRREREIAAWERSAEQEPLRSFGRELNTLENMNLPPSLERQRGEEEVREEMVESQPVENSVHHEIQGHNESREIGTESNPTQETHPEVGGLEQRPQNCPKIADVLRTIHFCRTHGFTFELSNGHIILKTGPITEEYVIPFGQMQWDT</sequence>
<evidence type="ECO:0000256" key="2">
    <source>
        <dbReference type="SAM" id="Phobius"/>
    </source>
</evidence>
<evidence type="ECO:0000313" key="3">
    <source>
        <dbReference type="Proteomes" id="UP000095284"/>
    </source>
</evidence>
<name>A0A1I7SET2_BURXY</name>
<feature type="compositionally biased region" description="Basic and acidic residues" evidence="1">
    <location>
        <begin position="328"/>
        <end position="343"/>
    </location>
</feature>
<reference evidence="4" key="1">
    <citation type="submission" date="2016-11" db="UniProtKB">
        <authorList>
            <consortium name="WormBaseParasite"/>
        </authorList>
    </citation>
    <scope>IDENTIFICATION</scope>
</reference>
<evidence type="ECO:0000313" key="4">
    <source>
        <dbReference type="WBParaSite" id="BXY_1154200.1"/>
    </source>
</evidence>
<keyword evidence="2" id="KW-0472">Membrane</keyword>
<dbReference type="WBParaSite" id="BXY_1154200.1">
    <property type="protein sequence ID" value="BXY_1154200.1"/>
    <property type="gene ID" value="BXY_1154200"/>
</dbReference>
<dbReference type="Proteomes" id="UP000095284">
    <property type="component" value="Unplaced"/>
</dbReference>
<feature type="region of interest" description="Disordered" evidence="1">
    <location>
        <begin position="235"/>
        <end position="255"/>
    </location>
</feature>
<proteinExistence type="predicted"/>
<accession>A0A1I7SET2</accession>
<keyword evidence="2" id="KW-1133">Transmembrane helix</keyword>
<feature type="transmembrane region" description="Helical" evidence="2">
    <location>
        <begin position="6"/>
        <end position="28"/>
    </location>
</feature>
<evidence type="ECO:0000256" key="1">
    <source>
        <dbReference type="SAM" id="MobiDB-lite"/>
    </source>
</evidence>
<protein>
    <submittedName>
        <fullName evidence="4">Uncharacterized protein</fullName>
    </submittedName>
</protein>
<feature type="region of interest" description="Disordered" evidence="1">
    <location>
        <begin position="322"/>
        <end position="363"/>
    </location>
</feature>
<dbReference type="AlphaFoldDB" id="A0A1I7SET2"/>